<keyword evidence="1" id="KW-0812">Transmembrane</keyword>
<keyword evidence="1" id="KW-0472">Membrane</keyword>
<feature type="transmembrane region" description="Helical" evidence="1">
    <location>
        <begin position="236"/>
        <end position="259"/>
    </location>
</feature>
<organism evidence="2 3">
    <name type="scientific">Pseudomonas machongensis</name>
    <dbReference type="NCBI Taxonomy" id="3110229"/>
    <lineage>
        <taxon>Bacteria</taxon>
        <taxon>Pseudomonadati</taxon>
        <taxon>Pseudomonadota</taxon>
        <taxon>Gammaproteobacteria</taxon>
        <taxon>Pseudomonadales</taxon>
        <taxon>Pseudomonadaceae</taxon>
        <taxon>Pseudomonas</taxon>
    </lineage>
</organism>
<accession>A0ABU5VFT0</accession>
<comment type="caution">
    <text evidence="2">The sequence shown here is derived from an EMBL/GenBank/DDBJ whole genome shotgun (WGS) entry which is preliminary data.</text>
</comment>
<dbReference type="RefSeq" id="WP_323453086.1">
    <property type="nucleotide sequence ID" value="NZ_JAYFUI010000088.1"/>
</dbReference>
<evidence type="ECO:0000313" key="3">
    <source>
        <dbReference type="Proteomes" id="UP001302573"/>
    </source>
</evidence>
<sequence length="260" mass="29208">MRFSENSDITLVVTSCGRFDLLKATLESFDRYNTASIREVFITEDSGDDAVHAAVPEHWKAHCKVFVNRPKLGQLASIDLAYSHVKTPYIFHCEDDWSFYRQHFVEDSRLILEASPQILQVWLRSHAHDLAIHSPYIRLGDRQVIANVPCYPLLSEKADWQAFSLNPGLRRLSDYQTCAPFAAYSGEKALSRRYAELGLTAVTLEGDAVLHTGFGSHVTLPEEVQRKAKRRQRDRIKLVATLVAGTLVGIGIGFLAHSIG</sequence>
<evidence type="ECO:0000313" key="2">
    <source>
        <dbReference type="EMBL" id="MEA5671564.1"/>
    </source>
</evidence>
<dbReference type="SUPFAM" id="SSF53448">
    <property type="entry name" value="Nucleotide-diphospho-sugar transferases"/>
    <property type="match status" value="1"/>
</dbReference>
<dbReference type="Proteomes" id="UP001302573">
    <property type="component" value="Unassembled WGS sequence"/>
</dbReference>
<gene>
    <name evidence="2" type="ORF">VA602_09450</name>
</gene>
<reference evidence="2 3" key="1">
    <citation type="submission" date="2023-12" db="EMBL/GenBank/DDBJ databases">
        <title>Pseudomonas machongensis sp. nov., isolated from wilted pepper plants (Capsicum annuum).</title>
        <authorList>
            <person name="Qiu M."/>
            <person name="Li Y."/>
            <person name="Liu Q."/>
            <person name="Zhang X."/>
            <person name="Huang Y."/>
            <person name="Guo R."/>
            <person name="Hu M."/>
            <person name="Zhou J."/>
            <person name="Zhou X."/>
        </authorList>
    </citation>
    <scope>NUCLEOTIDE SEQUENCE [LARGE SCALE GENOMIC DNA]</scope>
    <source>
        <strain evidence="2 3">MH2</strain>
    </source>
</reference>
<keyword evidence="1" id="KW-1133">Transmembrane helix</keyword>
<protein>
    <submittedName>
        <fullName evidence="2">Glycosyltransferase family 2 protein</fullName>
    </submittedName>
</protein>
<evidence type="ECO:0000256" key="1">
    <source>
        <dbReference type="SAM" id="Phobius"/>
    </source>
</evidence>
<name>A0ABU5VFT0_9PSED</name>
<dbReference type="InterPro" id="IPR029044">
    <property type="entry name" value="Nucleotide-diphossugar_trans"/>
</dbReference>
<dbReference type="EMBL" id="JAYFUI010000088">
    <property type="protein sequence ID" value="MEA5671564.1"/>
    <property type="molecule type" value="Genomic_DNA"/>
</dbReference>
<proteinExistence type="predicted"/>
<keyword evidence="3" id="KW-1185">Reference proteome</keyword>